<dbReference type="AlphaFoldDB" id="J9GA16"/>
<gene>
    <name evidence="1" type="ORF">EVA_15604</name>
</gene>
<name>J9GA16_9ZZZZ</name>
<sequence>MTKTAKRLLCLMTAFLMLALPVFAADPADPLLIHSEAEFLTFAAACREDNYSKKHHCISGGRSE</sequence>
<feature type="non-terminal residue" evidence="1">
    <location>
        <position position="64"/>
    </location>
</feature>
<reference evidence="1" key="1">
    <citation type="journal article" date="2012" name="PLoS ONE">
        <title>Gene sets for utilization of primary and secondary nutrition supplies in the distal gut of endangered iberian lynx.</title>
        <authorList>
            <person name="Alcaide M."/>
            <person name="Messina E."/>
            <person name="Richter M."/>
            <person name="Bargiela R."/>
            <person name="Peplies J."/>
            <person name="Huws S.A."/>
            <person name="Newbold C.J."/>
            <person name="Golyshin P.N."/>
            <person name="Simon M.A."/>
            <person name="Lopez G."/>
            <person name="Yakimov M.M."/>
            <person name="Ferrer M."/>
        </authorList>
    </citation>
    <scope>NUCLEOTIDE SEQUENCE</scope>
</reference>
<dbReference type="EMBL" id="AMCI01005363">
    <property type="protein sequence ID" value="EJW96289.1"/>
    <property type="molecule type" value="Genomic_DNA"/>
</dbReference>
<comment type="caution">
    <text evidence="1">The sequence shown here is derived from an EMBL/GenBank/DDBJ whole genome shotgun (WGS) entry which is preliminary data.</text>
</comment>
<organism evidence="1">
    <name type="scientific">gut metagenome</name>
    <dbReference type="NCBI Taxonomy" id="749906"/>
    <lineage>
        <taxon>unclassified sequences</taxon>
        <taxon>metagenomes</taxon>
        <taxon>organismal metagenomes</taxon>
    </lineage>
</organism>
<accession>J9GA16</accession>
<protein>
    <submittedName>
        <fullName evidence="1">Secreted protein</fullName>
    </submittedName>
</protein>
<evidence type="ECO:0000313" key="1">
    <source>
        <dbReference type="EMBL" id="EJW96289.1"/>
    </source>
</evidence>
<proteinExistence type="predicted"/>